<reference evidence="8 9" key="1">
    <citation type="submission" date="2018-12" db="EMBL/GenBank/DDBJ databases">
        <authorList>
            <person name="Yang Y."/>
        </authorList>
    </citation>
    <scope>NUCLEOTIDE SEQUENCE [LARGE SCALE GENOMIC DNA]</scope>
    <source>
        <strain evidence="8 9">L-25-5w-1</strain>
    </source>
</reference>
<dbReference type="InterPro" id="IPR002716">
    <property type="entry name" value="PIN_dom"/>
</dbReference>
<dbReference type="HAMAP" id="MF_00265">
    <property type="entry name" value="VapC_Nob1"/>
    <property type="match status" value="1"/>
</dbReference>
<dbReference type="CDD" id="cd18760">
    <property type="entry name" value="PIN_MtVapC3-like"/>
    <property type="match status" value="1"/>
</dbReference>
<dbReference type="GO" id="GO:0004540">
    <property type="term" value="F:RNA nuclease activity"/>
    <property type="evidence" value="ECO:0007669"/>
    <property type="project" value="InterPro"/>
</dbReference>
<dbReference type="OrthoDB" id="9811788at2"/>
<evidence type="ECO:0000256" key="1">
    <source>
        <dbReference type="ARBA" id="ARBA00022649"/>
    </source>
</evidence>
<keyword evidence="4 6" id="KW-0378">Hydrolase</keyword>
<name>A0A3S0R8R7_9PROT</name>
<keyword evidence="1 6" id="KW-1277">Toxin-antitoxin system</keyword>
<keyword evidence="2 6" id="KW-0540">Nuclease</keyword>
<comment type="cofactor">
    <cofactor evidence="6">
        <name>Mg(2+)</name>
        <dbReference type="ChEBI" id="CHEBI:18420"/>
    </cofactor>
</comment>
<keyword evidence="9" id="KW-1185">Reference proteome</keyword>
<feature type="domain" description="PIN" evidence="7">
    <location>
        <begin position="2"/>
        <end position="118"/>
    </location>
</feature>
<dbReference type="RefSeq" id="WP_126615785.1">
    <property type="nucleotide sequence ID" value="NZ_JBHUCY010000043.1"/>
</dbReference>
<dbReference type="InterPro" id="IPR051749">
    <property type="entry name" value="PINc/VapC_TA_RNase"/>
</dbReference>
<comment type="similarity">
    <text evidence="6">Belongs to the PINc/VapC protein family.</text>
</comment>
<dbReference type="Pfam" id="PF01850">
    <property type="entry name" value="PIN"/>
    <property type="match status" value="1"/>
</dbReference>
<dbReference type="EC" id="3.1.-.-" evidence="6"/>
<dbReference type="Gene3D" id="3.40.50.1010">
    <property type="entry name" value="5'-nuclease"/>
    <property type="match status" value="1"/>
</dbReference>
<dbReference type="InterPro" id="IPR022907">
    <property type="entry name" value="VapC_family"/>
</dbReference>
<dbReference type="PANTHER" id="PTHR42740">
    <property type="entry name" value="RIBONUCLEASE VAPC3"/>
    <property type="match status" value="1"/>
</dbReference>
<keyword evidence="3 6" id="KW-0479">Metal-binding</keyword>
<dbReference type="Proteomes" id="UP000277007">
    <property type="component" value="Unassembled WGS sequence"/>
</dbReference>
<keyword evidence="6" id="KW-0800">Toxin</keyword>
<sequence>MIVVDTSVWVDFFRRRETLQTVKLRSLIGRGLILVGDVVLLEVLQGVRDEAEAARVEQILRVHAVEAMLTPALAPLVAANDRALRAKGITVRKTIDMMIGTFCITGGHVLLHADRDFEPMREHLGLHVF</sequence>
<evidence type="ECO:0000256" key="5">
    <source>
        <dbReference type="ARBA" id="ARBA00022842"/>
    </source>
</evidence>
<feature type="binding site" evidence="6">
    <location>
        <position position="5"/>
    </location>
    <ligand>
        <name>Mg(2+)</name>
        <dbReference type="ChEBI" id="CHEBI:18420"/>
    </ligand>
</feature>
<protein>
    <recommendedName>
        <fullName evidence="6">Ribonuclease VapC</fullName>
        <shortName evidence="6">RNase VapC</shortName>
        <ecNumber evidence="6">3.1.-.-</ecNumber>
    </recommendedName>
    <alternativeName>
        <fullName evidence="6">Toxin VapC</fullName>
    </alternativeName>
</protein>
<dbReference type="PANTHER" id="PTHR42740:SF1">
    <property type="entry name" value="RIBONUCLEASE VAPC3"/>
    <property type="match status" value="1"/>
</dbReference>
<dbReference type="AlphaFoldDB" id="A0A3S0R8R7"/>
<keyword evidence="5 6" id="KW-0460">Magnesium</keyword>
<dbReference type="EMBL" id="RXMA01000010">
    <property type="protein sequence ID" value="RTR19877.1"/>
    <property type="molecule type" value="Genomic_DNA"/>
</dbReference>
<dbReference type="GO" id="GO:0090729">
    <property type="term" value="F:toxin activity"/>
    <property type="evidence" value="ECO:0007669"/>
    <property type="project" value="UniProtKB-KW"/>
</dbReference>
<accession>A0A3S0R8R7</accession>
<comment type="caution">
    <text evidence="8">The sequence shown here is derived from an EMBL/GenBank/DDBJ whole genome shotgun (WGS) entry which is preliminary data.</text>
</comment>
<organism evidence="8 9">
    <name type="scientific">Azospirillum griseum</name>
    <dbReference type="NCBI Taxonomy" id="2496639"/>
    <lineage>
        <taxon>Bacteria</taxon>
        <taxon>Pseudomonadati</taxon>
        <taxon>Pseudomonadota</taxon>
        <taxon>Alphaproteobacteria</taxon>
        <taxon>Rhodospirillales</taxon>
        <taxon>Azospirillaceae</taxon>
        <taxon>Azospirillum</taxon>
    </lineage>
</organism>
<evidence type="ECO:0000313" key="8">
    <source>
        <dbReference type="EMBL" id="RTR19877.1"/>
    </source>
</evidence>
<evidence type="ECO:0000256" key="3">
    <source>
        <dbReference type="ARBA" id="ARBA00022723"/>
    </source>
</evidence>
<comment type="function">
    <text evidence="6">Toxic component of a toxin-antitoxin (TA) system. An RNase.</text>
</comment>
<dbReference type="GO" id="GO:0016787">
    <property type="term" value="F:hydrolase activity"/>
    <property type="evidence" value="ECO:0007669"/>
    <property type="project" value="UniProtKB-KW"/>
</dbReference>
<evidence type="ECO:0000259" key="7">
    <source>
        <dbReference type="Pfam" id="PF01850"/>
    </source>
</evidence>
<evidence type="ECO:0000256" key="4">
    <source>
        <dbReference type="ARBA" id="ARBA00022801"/>
    </source>
</evidence>
<dbReference type="InterPro" id="IPR029060">
    <property type="entry name" value="PIN-like_dom_sf"/>
</dbReference>
<evidence type="ECO:0000313" key="9">
    <source>
        <dbReference type="Proteomes" id="UP000277007"/>
    </source>
</evidence>
<proteinExistence type="inferred from homology"/>
<evidence type="ECO:0000256" key="6">
    <source>
        <dbReference type="HAMAP-Rule" id="MF_00265"/>
    </source>
</evidence>
<feature type="binding site" evidence="6">
    <location>
        <position position="96"/>
    </location>
    <ligand>
        <name>Mg(2+)</name>
        <dbReference type="ChEBI" id="CHEBI:18420"/>
    </ligand>
</feature>
<dbReference type="SUPFAM" id="SSF88723">
    <property type="entry name" value="PIN domain-like"/>
    <property type="match status" value="1"/>
</dbReference>
<evidence type="ECO:0000256" key="2">
    <source>
        <dbReference type="ARBA" id="ARBA00022722"/>
    </source>
</evidence>
<dbReference type="GO" id="GO:0000287">
    <property type="term" value="F:magnesium ion binding"/>
    <property type="evidence" value="ECO:0007669"/>
    <property type="project" value="UniProtKB-UniRule"/>
</dbReference>
<gene>
    <name evidence="6" type="primary">vapC</name>
    <name evidence="8" type="ORF">EJ903_12840</name>
</gene>